<gene>
    <name evidence="1" type="ORF">P168DRAFT_346124</name>
</gene>
<dbReference type="VEuPathDB" id="FungiDB:P168DRAFT_346124"/>
<keyword evidence="2" id="KW-1185">Reference proteome</keyword>
<dbReference type="RefSeq" id="XP_024692021.1">
    <property type="nucleotide sequence ID" value="XM_024841872.1"/>
</dbReference>
<protein>
    <submittedName>
        <fullName evidence="1">Uncharacterized protein</fullName>
    </submittedName>
</protein>
<reference evidence="1" key="1">
    <citation type="submission" date="2016-12" db="EMBL/GenBank/DDBJ databases">
        <title>The genomes of Aspergillus section Nigri reveals drivers in fungal speciation.</title>
        <authorList>
            <consortium name="DOE Joint Genome Institute"/>
            <person name="Vesth T.C."/>
            <person name="Nybo J."/>
            <person name="Theobald S."/>
            <person name="Brandl J."/>
            <person name="Frisvad J.C."/>
            <person name="Nielsen K.F."/>
            <person name="Lyhne E.K."/>
            <person name="Kogle M.E."/>
            <person name="Kuo A."/>
            <person name="Riley R."/>
            <person name="Clum A."/>
            <person name="Nolan M."/>
            <person name="Lipzen A."/>
            <person name="Salamov A."/>
            <person name="Henrissat B."/>
            <person name="Wiebenga A."/>
            <person name="De vries R.P."/>
            <person name="Grigoriev I.V."/>
            <person name="Mortensen U.H."/>
            <person name="Andersen M.R."/>
            <person name="Baker S.E."/>
        </authorList>
    </citation>
    <scope>NUCLEOTIDE SEQUENCE</scope>
    <source>
        <strain evidence="1">IBT 28561</strain>
    </source>
</reference>
<proteinExistence type="predicted"/>
<evidence type="ECO:0000313" key="2">
    <source>
        <dbReference type="Proteomes" id="UP000234254"/>
    </source>
</evidence>
<organism evidence="1 2">
    <name type="scientific">Aspergillus campestris (strain IBT 28561)</name>
    <dbReference type="NCBI Taxonomy" id="1392248"/>
    <lineage>
        <taxon>Eukaryota</taxon>
        <taxon>Fungi</taxon>
        <taxon>Dikarya</taxon>
        <taxon>Ascomycota</taxon>
        <taxon>Pezizomycotina</taxon>
        <taxon>Eurotiomycetes</taxon>
        <taxon>Eurotiomycetidae</taxon>
        <taxon>Eurotiales</taxon>
        <taxon>Aspergillaceae</taxon>
        <taxon>Aspergillus</taxon>
        <taxon>Aspergillus subgen. Circumdati</taxon>
    </lineage>
</organism>
<name>A0A2I1D0P4_ASPC2</name>
<evidence type="ECO:0000313" key="1">
    <source>
        <dbReference type="EMBL" id="PKY03427.1"/>
    </source>
</evidence>
<sequence length="185" mass="20547">MSSPPTPSPSGYYKGDGNPAAPTVWQGNSWWGGSNIDWLLASSPNDISLDPHERCRQYGFLLHLGDYAGRLFHCLRTAAISQDLSLGNRVVPLRDNLTDESHDPSPEARHTTWVLERSCRYLSNMNLLVDSEMAELAIRSIHGHLAGICCHRITAECPTSVFSTFLHPFIQSTDRQADLQSRASI</sequence>
<dbReference type="OrthoDB" id="4471330at2759"/>
<dbReference type="AlphaFoldDB" id="A0A2I1D0P4"/>
<comment type="caution">
    <text evidence="1">The sequence shown here is derived from an EMBL/GenBank/DDBJ whole genome shotgun (WGS) entry which is preliminary data.</text>
</comment>
<dbReference type="GeneID" id="36549401"/>
<accession>A0A2I1D0P4</accession>
<dbReference type="Proteomes" id="UP000234254">
    <property type="component" value="Unassembled WGS sequence"/>
</dbReference>
<dbReference type="EMBL" id="MSFM01000008">
    <property type="protein sequence ID" value="PKY03427.1"/>
    <property type="molecule type" value="Genomic_DNA"/>
</dbReference>